<proteinExistence type="predicted"/>
<reference evidence="2" key="1">
    <citation type="journal article" date="2024" name="Proc. Natl. Acad. Sci. U.S.A.">
        <title>Extraordinary preservation of gene collinearity over three hundred million years revealed in homosporous lycophytes.</title>
        <authorList>
            <person name="Li C."/>
            <person name="Wickell D."/>
            <person name="Kuo L.Y."/>
            <person name="Chen X."/>
            <person name="Nie B."/>
            <person name="Liao X."/>
            <person name="Peng D."/>
            <person name="Ji J."/>
            <person name="Jenkins J."/>
            <person name="Williams M."/>
            <person name="Shu S."/>
            <person name="Plott C."/>
            <person name="Barry K."/>
            <person name="Rajasekar S."/>
            <person name="Grimwood J."/>
            <person name="Han X."/>
            <person name="Sun S."/>
            <person name="Hou Z."/>
            <person name="He W."/>
            <person name="Dai G."/>
            <person name="Sun C."/>
            <person name="Schmutz J."/>
            <person name="Leebens-Mack J.H."/>
            <person name="Li F.W."/>
            <person name="Wang L."/>
        </authorList>
    </citation>
    <scope>NUCLEOTIDE SEQUENCE [LARGE SCALE GENOMIC DNA]</scope>
    <source>
        <strain evidence="2">cv. PW_Plant_1</strain>
    </source>
</reference>
<organism evidence="1 2">
    <name type="scientific">Diphasiastrum complanatum</name>
    <name type="common">Issler's clubmoss</name>
    <name type="synonym">Lycopodium complanatum</name>
    <dbReference type="NCBI Taxonomy" id="34168"/>
    <lineage>
        <taxon>Eukaryota</taxon>
        <taxon>Viridiplantae</taxon>
        <taxon>Streptophyta</taxon>
        <taxon>Embryophyta</taxon>
        <taxon>Tracheophyta</taxon>
        <taxon>Lycopodiopsida</taxon>
        <taxon>Lycopodiales</taxon>
        <taxon>Lycopodiaceae</taxon>
        <taxon>Lycopodioideae</taxon>
        <taxon>Diphasiastrum</taxon>
    </lineage>
</organism>
<keyword evidence="2" id="KW-1185">Reference proteome</keyword>
<sequence>MRLFPLSYLIEFCVHSCLIMMERKKKLRMRIDATSCRLVSFLMLFAHFLLVLGDDIASDQAALLAFRSAVNPRLKWNSSLSPCQWKGVVCVGSRVQSIRLPGAGLSGAIPDGTLGNLTDLRILSFRSNALSGPLPSDLSNCKSLKSLYFQSNKLSGPLPDFSAWPLLSRINFAFNNLSGSIPPSLKNASHLGTLYLQNNSLSGPLPDLNIASLAQFSVANNNLSGPIPPSLAKKFPIEDFSGNQICGAPLAAPCVNSPSSAPPLGPGSTAVPAPLSHKKSSKKLSTGAIIGIVIGGVAALLLLLFLLLLCCRKRDGAAKTTRNRDKSLDVSSAKWDESKDESAISTLQAEPDRSKLVFFEGARYKFELEDLLRASAEVLGKGSVGTAYKAVLEDGVVVAVKRLKDIVTGRKEFEQQIQSIGRLQHPNLVPLRAYYFSKDEKLLVYDYLPMGSLSALLHGNRGAGRTPLDWVTRVRIALGTARGIAYLHDQGGNPGFSHGNIKSSNVLLKRELDACISDFGLAQLLGPAAASRIVGYRAPEVAETRKVTQKSDVYSFGVLLLELLTGKAPTQSSLNDEGIDLPRWVQSVVREEWTAEVFDLELMRYQNIEEEMVQMLQIALACVATSPDQRPKMKQVVKMIEEIRQIDSGDGSRPPSDKSEERSAESEGRGSPYNPTSVSDASDSFNPTRS</sequence>
<dbReference type="EMBL" id="CM055097">
    <property type="protein sequence ID" value="KAJ7551626.1"/>
    <property type="molecule type" value="Genomic_DNA"/>
</dbReference>
<evidence type="ECO:0000313" key="1">
    <source>
        <dbReference type="EMBL" id="KAJ7551626.1"/>
    </source>
</evidence>
<evidence type="ECO:0000313" key="2">
    <source>
        <dbReference type="Proteomes" id="UP001162992"/>
    </source>
</evidence>
<name>A0ACC2DBG7_DIPCM</name>
<comment type="caution">
    <text evidence="1">The sequence shown here is derived from an EMBL/GenBank/DDBJ whole genome shotgun (WGS) entry which is preliminary data.</text>
</comment>
<gene>
    <name evidence="1" type="ORF">O6H91_06G021900</name>
</gene>
<protein>
    <submittedName>
        <fullName evidence="1">Uncharacterized protein</fullName>
    </submittedName>
</protein>
<accession>A0ACC2DBG7</accession>
<dbReference type="Proteomes" id="UP001162992">
    <property type="component" value="Chromosome 6"/>
</dbReference>